<comment type="catalytic activity">
    <reaction evidence="7">
        <text>L-tyrosyl-[protein] + ATP = O-phospho-L-tyrosyl-[protein] + ADP + H(+)</text>
        <dbReference type="Rhea" id="RHEA:10596"/>
        <dbReference type="Rhea" id="RHEA-COMP:10136"/>
        <dbReference type="Rhea" id="RHEA-COMP:20101"/>
        <dbReference type="ChEBI" id="CHEBI:15378"/>
        <dbReference type="ChEBI" id="CHEBI:30616"/>
        <dbReference type="ChEBI" id="CHEBI:46858"/>
        <dbReference type="ChEBI" id="CHEBI:61978"/>
        <dbReference type="ChEBI" id="CHEBI:456216"/>
        <dbReference type="EC" id="2.7.10.1"/>
    </reaction>
</comment>
<dbReference type="PRINTS" id="PR00109">
    <property type="entry name" value="TYRKINASE"/>
</dbReference>
<keyword evidence="6" id="KW-0829">Tyrosine-protein kinase</keyword>
<dbReference type="PANTHER" id="PTHR24416">
    <property type="entry name" value="TYROSINE-PROTEIN KINASE RECEPTOR"/>
    <property type="match status" value="1"/>
</dbReference>
<dbReference type="GO" id="GO:0043235">
    <property type="term" value="C:receptor complex"/>
    <property type="evidence" value="ECO:0007669"/>
    <property type="project" value="TreeGrafter"/>
</dbReference>
<evidence type="ECO:0000313" key="12">
    <source>
        <dbReference type="EMBL" id="KFB51905.1"/>
    </source>
</evidence>
<organism evidence="12">
    <name type="scientific">Anopheles sinensis</name>
    <name type="common">Mosquito</name>
    <dbReference type="NCBI Taxonomy" id="74873"/>
    <lineage>
        <taxon>Eukaryota</taxon>
        <taxon>Metazoa</taxon>
        <taxon>Ecdysozoa</taxon>
        <taxon>Arthropoda</taxon>
        <taxon>Hexapoda</taxon>
        <taxon>Insecta</taxon>
        <taxon>Pterygota</taxon>
        <taxon>Neoptera</taxon>
        <taxon>Endopterygota</taxon>
        <taxon>Diptera</taxon>
        <taxon>Nematocera</taxon>
        <taxon>Culicoidea</taxon>
        <taxon>Culicidae</taxon>
        <taxon>Anophelinae</taxon>
        <taxon>Anopheles</taxon>
    </lineage>
</organism>
<dbReference type="InterPro" id="IPR001245">
    <property type="entry name" value="Ser-Thr/Tyr_kinase_cat_dom"/>
</dbReference>
<feature type="binding site" evidence="8">
    <location>
        <position position="200"/>
    </location>
    <ligand>
        <name>ATP</name>
        <dbReference type="ChEBI" id="CHEBI:30616"/>
    </ligand>
</feature>
<dbReference type="OMA" id="RNEWERS"/>
<gene>
    <name evidence="12" type="ORF">ZHAS_00020066</name>
</gene>
<reference evidence="12 14" key="1">
    <citation type="journal article" date="2014" name="BMC Genomics">
        <title>Genome sequence of Anopheles sinensis provides insight into genetics basis of mosquito competence for malaria parasites.</title>
        <authorList>
            <person name="Zhou D."/>
            <person name="Zhang D."/>
            <person name="Ding G."/>
            <person name="Shi L."/>
            <person name="Hou Q."/>
            <person name="Ye Y."/>
            <person name="Xu Y."/>
            <person name="Zhou H."/>
            <person name="Xiong C."/>
            <person name="Li S."/>
            <person name="Yu J."/>
            <person name="Hong S."/>
            <person name="Yu X."/>
            <person name="Zou P."/>
            <person name="Chen C."/>
            <person name="Chang X."/>
            <person name="Wang W."/>
            <person name="Lv Y."/>
            <person name="Sun Y."/>
            <person name="Ma L."/>
            <person name="Shen B."/>
            <person name="Zhu C."/>
        </authorList>
    </citation>
    <scope>NUCLEOTIDE SEQUENCE [LARGE SCALE GENOMIC DNA]</scope>
</reference>
<dbReference type="STRING" id="74873.A0A084WNW1"/>
<dbReference type="VEuPathDB" id="VectorBase:ASIC020066"/>
<feature type="transmembrane region" description="Helical" evidence="10">
    <location>
        <begin position="92"/>
        <end position="116"/>
    </location>
</feature>
<dbReference type="EnsemblMetazoa" id="ASIC020066-RA">
    <property type="protein sequence ID" value="ASIC020066-PA"/>
    <property type="gene ID" value="ASIC020066"/>
</dbReference>
<sequence>MVHKADTAVFRCRANAYNFTNRFMLIQDRNFLEAIGHRHKYAWEVNFTTEIISRNVTCKAYQKTGGFQNVTLELGKQFNPVSKRADARSEQLVYAGTIFGGCLAVVTIVGLVWFWWSRSNQHVKEVQEVEKDDQDYAEDDEDEESPQPGDLMSTIPPEYSFPKDKLLFGRKIGEGEYGVVRMAQAKDIMVHEPFTTVAVKQTKNCRRASFIQGMISEIKMMILVGQHLNIVNFLGAVTENIHNNELMIIFEYCRYGSVLSFMQSRRSTFVNCIDDLPMAWITSSFDSKLDEGDSDGESSMSLRTTDLVCWATQIAFGMEYLSSKNVFHGDLAARNVLLCENNVVKIADFGLAREFNRVTYYKKTRNDRVPFKWMALESIFEHKFSIKTDVWSYGVLLWELFTLGLPPYPTFAVNDEFFQKLRDGHRLEKPANANEDIYYTMLSCWCVNPERRPTFHELGQFFNLMLPVELQNHYLALNDQYLQMNARKVKT</sequence>
<dbReference type="EMBL" id="ATLV01024746">
    <property type="status" value="NOT_ANNOTATED_CDS"/>
    <property type="molecule type" value="Genomic_DNA"/>
</dbReference>
<evidence type="ECO:0000256" key="9">
    <source>
        <dbReference type="SAM" id="MobiDB-lite"/>
    </source>
</evidence>
<keyword evidence="10" id="KW-0472">Membrane</keyword>
<dbReference type="InterPro" id="IPR017441">
    <property type="entry name" value="Protein_kinase_ATP_BS"/>
</dbReference>
<dbReference type="SUPFAM" id="SSF56112">
    <property type="entry name" value="Protein kinase-like (PK-like)"/>
    <property type="match status" value="1"/>
</dbReference>
<dbReference type="EMBL" id="KE525359">
    <property type="protein sequence ID" value="KFB51905.1"/>
    <property type="molecule type" value="Genomic_DNA"/>
</dbReference>
<name>A0A084WNW1_ANOSI</name>
<dbReference type="OrthoDB" id="6077854at2759"/>
<evidence type="ECO:0000256" key="6">
    <source>
        <dbReference type="ARBA" id="ARBA00023137"/>
    </source>
</evidence>
<dbReference type="GO" id="GO:0007169">
    <property type="term" value="P:cell surface receptor protein tyrosine kinase signaling pathway"/>
    <property type="evidence" value="ECO:0007669"/>
    <property type="project" value="TreeGrafter"/>
</dbReference>
<dbReference type="GO" id="GO:0005524">
    <property type="term" value="F:ATP binding"/>
    <property type="evidence" value="ECO:0007669"/>
    <property type="project" value="UniProtKB-UniRule"/>
</dbReference>
<dbReference type="AlphaFoldDB" id="A0A084WNW1"/>
<dbReference type="PROSITE" id="PS50011">
    <property type="entry name" value="PROTEIN_KINASE_DOM"/>
    <property type="match status" value="1"/>
</dbReference>
<feature type="region of interest" description="Disordered" evidence="9">
    <location>
        <begin position="129"/>
        <end position="154"/>
    </location>
</feature>
<comment type="subcellular location">
    <subcellularLocation>
        <location evidence="1">Membrane</location>
        <topology evidence="1">Single-pass membrane protein</topology>
    </subcellularLocation>
</comment>
<dbReference type="PANTHER" id="PTHR24416:SF600">
    <property type="entry name" value="PDGF- AND VEGF-RECEPTOR RELATED, ISOFORM J"/>
    <property type="match status" value="1"/>
</dbReference>
<dbReference type="InterPro" id="IPR011009">
    <property type="entry name" value="Kinase-like_dom_sf"/>
</dbReference>
<evidence type="ECO:0000256" key="4">
    <source>
        <dbReference type="ARBA" id="ARBA00022777"/>
    </source>
</evidence>
<evidence type="ECO:0000259" key="11">
    <source>
        <dbReference type="PROSITE" id="PS50011"/>
    </source>
</evidence>
<evidence type="ECO:0000256" key="1">
    <source>
        <dbReference type="ARBA" id="ARBA00004167"/>
    </source>
</evidence>
<dbReference type="PROSITE" id="PS00109">
    <property type="entry name" value="PROTEIN_KINASE_TYR"/>
    <property type="match status" value="1"/>
</dbReference>
<dbReference type="Pfam" id="PF07714">
    <property type="entry name" value="PK_Tyr_Ser-Thr"/>
    <property type="match status" value="1"/>
</dbReference>
<proteinExistence type="predicted"/>
<keyword evidence="3 8" id="KW-0547">Nucleotide-binding</keyword>
<evidence type="ECO:0000256" key="5">
    <source>
        <dbReference type="ARBA" id="ARBA00022840"/>
    </source>
</evidence>
<dbReference type="Gene3D" id="3.30.200.20">
    <property type="entry name" value="Phosphorylase Kinase, domain 1"/>
    <property type="match status" value="1"/>
</dbReference>
<evidence type="ECO:0000256" key="8">
    <source>
        <dbReference type="PROSITE-ProRule" id="PRU10141"/>
    </source>
</evidence>
<evidence type="ECO:0000256" key="10">
    <source>
        <dbReference type="SAM" id="Phobius"/>
    </source>
</evidence>
<dbReference type="GO" id="GO:0004714">
    <property type="term" value="F:transmembrane receptor protein tyrosine kinase activity"/>
    <property type="evidence" value="ECO:0007669"/>
    <property type="project" value="UniProtKB-EC"/>
</dbReference>
<dbReference type="PROSITE" id="PS00107">
    <property type="entry name" value="PROTEIN_KINASE_ATP"/>
    <property type="match status" value="1"/>
</dbReference>
<evidence type="ECO:0000313" key="13">
    <source>
        <dbReference type="EnsemblMetazoa" id="ASIC020066-PA"/>
    </source>
</evidence>
<keyword evidence="10" id="KW-1133">Transmembrane helix</keyword>
<keyword evidence="5 8" id="KW-0067">ATP-binding</keyword>
<dbReference type="Proteomes" id="UP000030765">
    <property type="component" value="Unassembled WGS sequence"/>
</dbReference>
<dbReference type="InterPro" id="IPR008266">
    <property type="entry name" value="Tyr_kinase_AS"/>
</dbReference>
<dbReference type="InterPro" id="IPR050122">
    <property type="entry name" value="RTK"/>
</dbReference>
<accession>A0A084WNW1</accession>
<keyword evidence="14" id="KW-1185">Reference proteome</keyword>
<feature type="domain" description="Protein kinase" evidence="11">
    <location>
        <begin position="166"/>
        <end position="466"/>
    </location>
</feature>
<evidence type="ECO:0000256" key="2">
    <source>
        <dbReference type="ARBA" id="ARBA00022679"/>
    </source>
</evidence>
<dbReference type="InterPro" id="IPR000719">
    <property type="entry name" value="Prot_kinase_dom"/>
</dbReference>
<protein>
    <submittedName>
        <fullName evidence="13">Protein kinase domain-containing protein</fullName>
    </submittedName>
</protein>
<evidence type="ECO:0000313" key="14">
    <source>
        <dbReference type="Proteomes" id="UP000030765"/>
    </source>
</evidence>
<dbReference type="FunFam" id="1.10.510.10:FF:000554">
    <property type="entry name" value="Predicted protein"/>
    <property type="match status" value="1"/>
</dbReference>
<feature type="compositionally biased region" description="Acidic residues" evidence="9">
    <location>
        <begin position="130"/>
        <end position="145"/>
    </location>
</feature>
<keyword evidence="4" id="KW-0418">Kinase</keyword>
<keyword evidence="10" id="KW-0812">Transmembrane</keyword>
<evidence type="ECO:0000256" key="7">
    <source>
        <dbReference type="ARBA" id="ARBA00051243"/>
    </source>
</evidence>
<dbReference type="VEuPathDB" id="VectorBase:ASIS017549"/>
<dbReference type="GO" id="GO:0005886">
    <property type="term" value="C:plasma membrane"/>
    <property type="evidence" value="ECO:0007669"/>
    <property type="project" value="TreeGrafter"/>
</dbReference>
<dbReference type="Gene3D" id="1.10.510.10">
    <property type="entry name" value="Transferase(Phosphotransferase) domain 1"/>
    <property type="match status" value="1"/>
</dbReference>
<reference evidence="13" key="2">
    <citation type="submission" date="2020-05" db="UniProtKB">
        <authorList>
            <consortium name="EnsemblMetazoa"/>
        </authorList>
    </citation>
    <scope>IDENTIFICATION</scope>
</reference>
<keyword evidence="2" id="KW-0808">Transferase</keyword>
<dbReference type="CDD" id="cd00192">
    <property type="entry name" value="PTKc"/>
    <property type="match status" value="1"/>
</dbReference>
<evidence type="ECO:0000256" key="3">
    <source>
        <dbReference type="ARBA" id="ARBA00022741"/>
    </source>
</evidence>